<accession>A0A974PQF4</accession>
<dbReference type="PANTHER" id="PTHR34309">
    <property type="entry name" value="SLR1406 PROTEIN"/>
    <property type="match status" value="1"/>
</dbReference>
<organism evidence="1 2">
    <name type="scientific">Xanthobacter dioxanivorans</name>
    <dbReference type="NCBI Taxonomy" id="2528964"/>
    <lineage>
        <taxon>Bacteria</taxon>
        <taxon>Pseudomonadati</taxon>
        <taxon>Pseudomonadota</taxon>
        <taxon>Alphaproteobacteria</taxon>
        <taxon>Hyphomicrobiales</taxon>
        <taxon>Xanthobacteraceae</taxon>
        <taxon>Xanthobacter</taxon>
    </lineage>
</organism>
<dbReference type="Pfam" id="PF03928">
    <property type="entry name" value="HbpS-like"/>
    <property type="match status" value="1"/>
</dbReference>
<dbReference type="Gene3D" id="3.30.450.150">
    <property type="entry name" value="Haem-degrading domain"/>
    <property type="match status" value="1"/>
</dbReference>
<evidence type="ECO:0000313" key="1">
    <source>
        <dbReference type="EMBL" id="QRG07488.1"/>
    </source>
</evidence>
<dbReference type="Proteomes" id="UP000596427">
    <property type="component" value="Chromosome"/>
</dbReference>
<dbReference type="InterPro" id="IPR052517">
    <property type="entry name" value="GlcG_carb_metab_protein"/>
</dbReference>
<dbReference type="InterPro" id="IPR038084">
    <property type="entry name" value="PduO/GlcC-like_sf"/>
</dbReference>
<dbReference type="KEGG" id="xdi:EZH22_03545"/>
<gene>
    <name evidence="1" type="ORF">EZH22_03545</name>
</gene>
<keyword evidence="2" id="KW-1185">Reference proteome</keyword>
<dbReference type="PANTHER" id="PTHR34309:SF1">
    <property type="entry name" value="PROTEIN GLCG"/>
    <property type="match status" value="1"/>
</dbReference>
<dbReference type="AlphaFoldDB" id="A0A974PQF4"/>
<protein>
    <submittedName>
        <fullName evidence="1">Heme-binding protein</fullName>
    </submittedName>
</protein>
<proteinExistence type="predicted"/>
<evidence type="ECO:0000313" key="2">
    <source>
        <dbReference type="Proteomes" id="UP000596427"/>
    </source>
</evidence>
<dbReference type="EMBL" id="CP063362">
    <property type="protein sequence ID" value="QRG07488.1"/>
    <property type="molecule type" value="Genomic_DNA"/>
</dbReference>
<reference evidence="1 2" key="1">
    <citation type="submission" date="2020-10" db="EMBL/GenBank/DDBJ databases">
        <title>Degradation of 1,4-Dioxane by Xanthobacter sp. YN2, via a Novel Group-2 Soluble Di-Iron Monooxygenase.</title>
        <authorList>
            <person name="Ma F."/>
            <person name="Wang Y."/>
            <person name="Yang J."/>
            <person name="Guo H."/>
            <person name="Su D."/>
            <person name="Yu L."/>
        </authorList>
    </citation>
    <scope>NUCLEOTIDE SEQUENCE [LARGE SCALE GENOMIC DNA]</scope>
    <source>
        <strain evidence="1 2">YN2</strain>
    </source>
</reference>
<dbReference type="InterPro" id="IPR005624">
    <property type="entry name" value="PduO/GlcC-like"/>
</dbReference>
<sequence>MTDEKTALTRPAAKLTHAGALIALQAAVRRAEAMGVPQNITIVDEGGNLLAFIRMDGAKLLSRETSLSKAISAASHRQPTSRLDPALEVKLAIASGGRLTNLEGGFPIILDGMCVGGIGVGSGKGSEDVEVAQAALAALGAQV</sequence>
<dbReference type="SUPFAM" id="SSF143744">
    <property type="entry name" value="GlcG-like"/>
    <property type="match status" value="1"/>
</dbReference>
<name>A0A974PQF4_9HYPH</name>
<dbReference type="RefSeq" id="WP_203194404.1">
    <property type="nucleotide sequence ID" value="NZ_CP063362.1"/>
</dbReference>